<dbReference type="PROSITE" id="PS00198">
    <property type="entry name" value="4FE4S_FER_1"/>
    <property type="match status" value="2"/>
</dbReference>
<evidence type="ECO:0000313" key="9">
    <source>
        <dbReference type="EMBL" id="GFM35082.1"/>
    </source>
</evidence>
<proteinExistence type="predicted"/>
<evidence type="ECO:0000313" key="10">
    <source>
        <dbReference type="Proteomes" id="UP000503840"/>
    </source>
</evidence>
<evidence type="ECO:0000256" key="6">
    <source>
        <dbReference type="ARBA" id="ARBA00023014"/>
    </source>
</evidence>
<name>A0A7J0BPE3_9BACT</name>
<keyword evidence="2" id="KW-0004">4Fe-4S</keyword>
<dbReference type="EMBL" id="BLVO01000016">
    <property type="protein sequence ID" value="GFM35082.1"/>
    <property type="molecule type" value="Genomic_DNA"/>
</dbReference>
<dbReference type="InterPro" id="IPR017900">
    <property type="entry name" value="4Fe4S_Fe_S_CS"/>
</dbReference>
<accession>A0A7J0BPE3</accession>
<dbReference type="InterPro" id="IPR013785">
    <property type="entry name" value="Aldolase_TIM"/>
</dbReference>
<evidence type="ECO:0000256" key="4">
    <source>
        <dbReference type="ARBA" id="ARBA00022723"/>
    </source>
</evidence>
<evidence type="ECO:0000259" key="7">
    <source>
        <dbReference type="PROSITE" id="PS51379"/>
    </source>
</evidence>
<reference evidence="9 10" key="1">
    <citation type="submission" date="2020-05" db="EMBL/GenBank/DDBJ databases">
        <title>Draft genome sequence of Desulfovibrio sp. strain HN2T.</title>
        <authorList>
            <person name="Ueno A."/>
            <person name="Tamazawa S."/>
            <person name="Tamamura S."/>
            <person name="Murakami T."/>
            <person name="Kiyama T."/>
            <person name="Inomata H."/>
            <person name="Amano Y."/>
            <person name="Miyakawa K."/>
            <person name="Tamaki H."/>
            <person name="Naganuma T."/>
            <person name="Kaneko K."/>
        </authorList>
    </citation>
    <scope>NUCLEOTIDE SEQUENCE [LARGE SCALE GENOMIC DNA]</scope>
    <source>
        <strain evidence="9 10">HN2</strain>
    </source>
</reference>
<dbReference type="SFLD" id="SFLDG01066">
    <property type="entry name" value="organic_radical-activating_enz"/>
    <property type="match status" value="1"/>
</dbReference>
<dbReference type="InterPro" id="IPR007197">
    <property type="entry name" value="rSAM"/>
</dbReference>
<evidence type="ECO:0000259" key="8">
    <source>
        <dbReference type="PROSITE" id="PS51918"/>
    </source>
</evidence>
<dbReference type="Gene3D" id="3.30.70.20">
    <property type="match status" value="1"/>
</dbReference>
<dbReference type="InterPro" id="IPR017896">
    <property type="entry name" value="4Fe4S_Fe-S-bd"/>
</dbReference>
<dbReference type="GO" id="GO:0051539">
    <property type="term" value="F:4 iron, 4 sulfur cluster binding"/>
    <property type="evidence" value="ECO:0007669"/>
    <property type="project" value="UniProtKB-KW"/>
</dbReference>
<evidence type="ECO:0000256" key="2">
    <source>
        <dbReference type="ARBA" id="ARBA00022485"/>
    </source>
</evidence>
<dbReference type="CDD" id="cd01335">
    <property type="entry name" value="Radical_SAM"/>
    <property type="match status" value="1"/>
</dbReference>
<evidence type="ECO:0000256" key="3">
    <source>
        <dbReference type="ARBA" id="ARBA00022691"/>
    </source>
</evidence>
<dbReference type="GO" id="GO:0046872">
    <property type="term" value="F:metal ion binding"/>
    <property type="evidence" value="ECO:0007669"/>
    <property type="project" value="UniProtKB-KW"/>
</dbReference>
<dbReference type="PIRSF" id="PIRSF000371">
    <property type="entry name" value="PFL_act_enz"/>
    <property type="match status" value="1"/>
</dbReference>
<protein>
    <submittedName>
        <fullName evidence="9">Glycyl-radical enzyme activating protein</fullName>
    </submittedName>
</protein>
<dbReference type="InterPro" id="IPR034457">
    <property type="entry name" value="Organic_radical-activating"/>
</dbReference>
<dbReference type="Gene3D" id="3.20.20.70">
    <property type="entry name" value="Aldolase class I"/>
    <property type="match status" value="1"/>
</dbReference>
<gene>
    <name evidence="9" type="ORF">DSM101010T_34470</name>
</gene>
<dbReference type="PROSITE" id="PS51918">
    <property type="entry name" value="RADICAL_SAM"/>
    <property type="match status" value="1"/>
</dbReference>
<dbReference type="PROSITE" id="PS51379">
    <property type="entry name" value="4FE4S_FER_2"/>
    <property type="match status" value="2"/>
</dbReference>
<dbReference type="InterPro" id="IPR012839">
    <property type="entry name" value="Organic_radical_activase"/>
</dbReference>
<dbReference type="Pfam" id="PF13237">
    <property type="entry name" value="Fer4_10"/>
    <property type="match status" value="1"/>
</dbReference>
<dbReference type="PANTHER" id="PTHR30352:SF4">
    <property type="entry name" value="PYRUVATE FORMATE-LYASE 2-ACTIVATING ENZYME"/>
    <property type="match status" value="1"/>
</dbReference>
<dbReference type="SFLD" id="SFLDS00029">
    <property type="entry name" value="Radical_SAM"/>
    <property type="match status" value="1"/>
</dbReference>
<keyword evidence="6" id="KW-0411">Iron-sulfur</keyword>
<dbReference type="NCBIfam" id="TIGR02494">
    <property type="entry name" value="PFLE_PFLC"/>
    <property type="match status" value="1"/>
</dbReference>
<evidence type="ECO:0000256" key="1">
    <source>
        <dbReference type="ARBA" id="ARBA00001966"/>
    </source>
</evidence>
<dbReference type="Pfam" id="PF04055">
    <property type="entry name" value="Radical_SAM"/>
    <property type="match status" value="1"/>
</dbReference>
<feature type="domain" description="4Fe-4S ferredoxin-type" evidence="7">
    <location>
        <begin position="84"/>
        <end position="111"/>
    </location>
</feature>
<dbReference type="SUPFAM" id="SSF54862">
    <property type="entry name" value="4Fe-4S ferredoxins"/>
    <property type="match status" value="1"/>
</dbReference>
<comment type="cofactor">
    <cofactor evidence="1">
        <name>[4Fe-4S] cluster</name>
        <dbReference type="ChEBI" id="CHEBI:49883"/>
    </cofactor>
</comment>
<dbReference type="SFLD" id="SFLDG01118">
    <property type="entry name" value="activating_enzymes__group_2"/>
    <property type="match status" value="1"/>
</dbReference>
<comment type="caution">
    <text evidence="9">The sequence shown here is derived from an EMBL/GenBank/DDBJ whole genome shotgun (WGS) entry which is preliminary data.</text>
</comment>
<dbReference type="InterPro" id="IPR040074">
    <property type="entry name" value="BssD/PflA/YjjW"/>
</dbReference>
<dbReference type="SUPFAM" id="SSF102114">
    <property type="entry name" value="Radical SAM enzymes"/>
    <property type="match status" value="1"/>
</dbReference>
<keyword evidence="5" id="KW-0408">Iron</keyword>
<feature type="domain" description="4Fe-4S ferredoxin-type" evidence="7">
    <location>
        <begin position="53"/>
        <end position="82"/>
    </location>
</feature>
<dbReference type="AlphaFoldDB" id="A0A7J0BPE3"/>
<keyword evidence="3" id="KW-0949">S-adenosyl-L-methionine</keyword>
<dbReference type="InterPro" id="IPR058240">
    <property type="entry name" value="rSAM_sf"/>
</dbReference>
<keyword evidence="4" id="KW-0479">Metal-binding</keyword>
<feature type="domain" description="Radical SAM core" evidence="8">
    <location>
        <begin position="22"/>
        <end position="303"/>
    </location>
</feature>
<dbReference type="PANTHER" id="PTHR30352">
    <property type="entry name" value="PYRUVATE FORMATE-LYASE-ACTIVATING ENZYME"/>
    <property type="match status" value="1"/>
</dbReference>
<dbReference type="RefSeq" id="WP_174406715.1">
    <property type="nucleotide sequence ID" value="NZ_BLVO01000016.1"/>
</dbReference>
<sequence>MLGLCPAKTQGTIFAIKRYAIHDGPDLRTTVFFKGCPLSCWWCHNPEGLSHDIRMVTVPDKCVGCGECMEVCPNAALKMSPTGPRRNDAACTTCGMCEETCPALAHETTGCTVDADAVLEIIEKDQVFFNGSQGGVTFSGGEPLAQPGFLLELLRRCGKHGLHRVVDTSGFAENTLLLHVAKETDLFLFDLKHMDTAQHERVTGVPNKLILQNLQSLARQGHPVQIRLPLIPGINDDDKNLKATGAFVAGLPGVRSIDVLPYHSIAKAKYAKLGMEYKGAGIPKSDPADVQRAVRILEGYGLKVRIGG</sequence>
<dbReference type="GO" id="GO:0016491">
    <property type="term" value="F:oxidoreductase activity"/>
    <property type="evidence" value="ECO:0007669"/>
    <property type="project" value="InterPro"/>
</dbReference>
<dbReference type="Proteomes" id="UP000503840">
    <property type="component" value="Unassembled WGS sequence"/>
</dbReference>
<evidence type="ECO:0000256" key="5">
    <source>
        <dbReference type="ARBA" id="ARBA00023004"/>
    </source>
</evidence>
<keyword evidence="10" id="KW-1185">Reference proteome</keyword>
<organism evidence="9 10">
    <name type="scientific">Desulfovibrio subterraneus</name>
    <dbReference type="NCBI Taxonomy" id="2718620"/>
    <lineage>
        <taxon>Bacteria</taxon>
        <taxon>Pseudomonadati</taxon>
        <taxon>Thermodesulfobacteriota</taxon>
        <taxon>Desulfovibrionia</taxon>
        <taxon>Desulfovibrionales</taxon>
        <taxon>Desulfovibrionaceae</taxon>
        <taxon>Desulfovibrio</taxon>
    </lineage>
</organism>